<evidence type="ECO:0000313" key="3">
    <source>
        <dbReference type="Proteomes" id="UP000887574"/>
    </source>
</evidence>
<feature type="domain" description="Transmembrane protein 127 transmembrane region" evidence="2">
    <location>
        <begin position="60"/>
        <end position="163"/>
    </location>
</feature>
<keyword evidence="1" id="KW-1133">Transmembrane helix</keyword>
<organism evidence="3 4">
    <name type="scientific">Ditylenchus dipsaci</name>
    <dbReference type="NCBI Taxonomy" id="166011"/>
    <lineage>
        <taxon>Eukaryota</taxon>
        <taxon>Metazoa</taxon>
        <taxon>Ecdysozoa</taxon>
        <taxon>Nematoda</taxon>
        <taxon>Chromadorea</taxon>
        <taxon>Rhabditida</taxon>
        <taxon>Tylenchina</taxon>
        <taxon>Tylenchomorpha</taxon>
        <taxon>Sphaerularioidea</taxon>
        <taxon>Anguinidae</taxon>
        <taxon>Anguininae</taxon>
        <taxon>Ditylenchus</taxon>
    </lineage>
</organism>
<dbReference type="InterPro" id="IPR046795">
    <property type="entry name" value="TMEM127_TM"/>
</dbReference>
<keyword evidence="3" id="KW-1185">Reference proteome</keyword>
<evidence type="ECO:0000313" key="4">
    <source>
        <dbReference type="WBParaSite" id="jg5032"/>
    </source>
</evidence>
<dbReference type="AlphaFoldDB" id="A0A915EDQ5"/>
<protein>
    <submittedName>
        <fullName evidence="4">Transmembrane protein 127 transmembrane region domain-containing protein</fullName>
    </submittedName>
</protein>
<proteinExistence type="predicted"/>
<evidence type="ECO:0000259" key="2">
    <source>
        <dbReference type="Pfam" id="PF20517"/>
    </source>
</evidence>
<dbReference type="Pfam" id="PF20517">
    <property type="entry name" value="TMEM127"/>
    <property type="match status" value="1"/>
</dbReference>
<evidence type="ECO:0000256" key="1">
    <source>
        <dbReference type="SAM" id="Phobius"/>
    </source>
</evidence>
<dbReference type="Proteomes" id="UP000887574">
    <property type="component" value="Unplaced"/>
</dbReference>
<sequence>MPSSARLFEYDSTEANYLSAIFCLFTALSAICAVLNAEWLDDGQYFNTFHLQNHIVLINCISPAVAYLFYLSIAFCFVVMALSGFAVLLQLFKTSFKFVNWLKDYVVLETCCALVTPIVFLLIFRAKNEVQRMRPNSSVVFGSGMFYICSSGAFALLAAILSLHQKSRLQKTRRIDNQQLICTRSLRSWRDNMGNASGAVPANSTDLERYLMDINSTSSSRVESPSVSRMREH</sequence>
<accession>A0A915EDQ5</accession>
<feature type="transmembrane region" description="Helical" evidence="1">
    <location>
        <begin position="67"/>
        <end position="92"/>
    </location>
</feature>
<feature type="transmembrane region" description="Helical" evidence="1">
    <location>
        <begin position="15"/>
        <end position="37"/>
    </location>
</feature>
<dbReference type="WBParaSite" id="jg5032">
    <property type="protein sequence ID" value="jg5032"/>
    <property type="gene ID" value="jg5032"/>
</dbReference>
<reference evidence="4" key="1">
    <citation type="submission" date="2022-11" db="UniProtKB">
        <authorList>
            <consortium name="WormBaseParasite"/>
        </authorList>
    </citation>
    <scope>IDENTIFICATION</scope>
</reference>
<name>A0A915EDQ5_9BILA</name>
<feature type="transmembrane region" description="Helical" evidence="1">
    <location>
        <begin position="144"/>
        <end position="164"/>
    </location>
</feature>
<keyword evidence="1" id="KW-0812">Transmembrane</keyword>
<feature type="transmembrane region" description="Helical" evidence="1">
    <location>
        <begin position="104"/>
        <end position="124"/>
    </location>
</feature>
<keyword evidence="1" id="KW-0472">Membrane</keyword>